<evidence type="ECO:0000256" key="4">
    <source>
        <dbReference type="ARBA" id="ARBA00022538"/>
    </source>
</evidence>
<reference evidence="12 13" key="1">
    <citation type="submission" date="2024-02" db="EMBL/GenBank/DDBJ databases">
        <title>De novo assembly and annotation of 12 fungi associated with fruit tree decline syndrome in Ontario, Canada.</title>
        <authorList>
            <person name="Sulman M."/>
            <person name="Ellouze W."/>
            <person name="Ilyukhin E."/>
        </authorList>
    </citation>
    <scope>NUCLEOTIDE SEQUENCE [LARGE SCALE GENOMIC DNA]</scope>
    <source>
        <strain evidence="12 13">M42-189</strain>
    </source>
</reference>
<feature type="region of interest" description="Disordered" evidence="11">
    <location>
        <begin position="248"/>
        <end position="378"/>
    </location>
</feature>
<keyword evidence="6 10" id="KW-0630">Potassium</keyword>
<protein>
    <recommendedName>
        <fullName evidence="10">Potassium transport protein</fullName>
    </recommendedName>
</protein>
<dbReference type="Pfam" id="PF02386">
    <property type="entry name" value="TrkH"/>
    <property type="match status" value="2"/>
</dbReference>
<accession>A0ABR3QNJ3</accession>
<feature type="compositionally biased region" description="Basic and acidic residues" evidence="11">
    <location>
        <begin position="135"/>
        <end position="185"/>
    </location>
</feature>
<dbReference type="InterPro" id="IPR015958">
    <property type="entry name" value="Trk1_fungi"/>
</dbReference>
<feature type="compositionally biased region" description="Basic and acidic residues" evidence="11">
    <location>
        <begin position="267"/>
        <end position="288"/>
    </location>
</feature>
<keyword evidence="9 10" id="KW-0472">Membrane</keyword>
<evidence type="ECO:0000256" key="1">
    <source>
        <dbReference type="ARBA" id="ARBA00004141"/>
    </source>
</evidence>
<evidence type="ECO:0000256" key="9">
    <source>
        <dbReference type="ARBA" id="ARBA00023136"/>
    </source>
</evidence>
<dbReference type="InterPro" id="IPR051143">
    <property type="entry name" value="TrkH_K-transport"/>
</dbReference>
<comment type="caution">
    <text evidence="10">Lacks conserved residue(s) required for the propagation of feature annotation.</text>
</comment>
<organism evidence="12 13">
    <name type="scientific">Paraconiothyrium brasiliense</name>
    <dbReference type="NCBI Taxonomy" id="300254"/>
    <lineage>
        <taxon>Eukaryota</taxon>
        <taxon>Fungi</taxon>
        <taxon>Dikarya</taxon>
        <taxon>Ascomycota</taxon>
        <taxon>Pezizomycotina</taxon>
        <taxon>Dothideomycetes</taxon>
        <taxon>Pleosporomycetidae</taxon>
        <taxon>Pleosporales</taxon>
        <taxon>Massarineae</taxon>
        <taxon>Didymosphaeriaceae</taxon>
        <taxon>Paraconiothyrium</taxon>
    </lineage>
</organism>
<evidence type="ECO:0000256" key="5">
    <source>
        <dbReference type="ARBA" id="ARBA00022692"/>
    </source>
</evidence>
<feature type="transmembrane region" description="Helical" evidence="10">
    <location>
        <begin position="86"/>
        <end position="111"/>
    </location>
</feature>
<keyword evidence="5 10" id="KW-0812">Transmembrane</keyword>
<feature type="transmembrane region" description="Helical" evidence="10">
    <location>
        <begin position="34"/>
        <end position="51"/>
    </location>
</feature>
<evidence type="ECO:0000313" key="13">
    <source>
        <dbReference type="Proteomes" id="UP001521785"/>
    </source>
</evidence>
<evidence type="ECO:0000313" key="12">
    <source>
        <dbReference type="EMBL" id="KAL1593726.1"/>
    </source>
</evidence>
<dbReference type="PANTHER" id="PTHR31064">
    <property type="entry name" value="POTASSIUM TRANSPORT PROTEIN DDB_G0292412-RELATED"/>
    <property type="match status" value="1"/>
</dbReference>
<dbReference type="InterPro" id="IPR003445">
    <property type="entry name" value="Cat_transpt"/>
</dbReference>
<dbReference type="PANTHER" id="PTHR31064:SF30">
    <property type="entry name" value="HIGH-AFFINITY POTASSIUM TRANSPORT PROTEIN-RELATED"/>
    <property type="match status" value="1"/>
</dbReference>
<keyword evidence="8 10" id="KW-0406">Ion transport</keyword>
<keyword evidence="7 10" id="KW-1133">Transmembrane helix</keyword>
<feature type="compositionally biased region" description="Polar residues" evidence="11">
    <location>
        <begin position="777"/>
        <end position="789"/>
    </location>
</feature>
<evidence type="ECO:0000256" key="7">
    <source>
        <dbReference type="ARBA" id="ARBA00022989"/>
    </source>
</evidence>
<evidence type="ECO:0000256" key="2">
    <source>
        <dbReference type="ARBA" id="ARBA00009137"/>
    </source>
</evidence>
<feature type="transmembrane region" description="Helical" evidence="10">
    <location>
        <begin position="428"/>
        <end position="453"/>
    </location>
</feature>
<feature type="transmembrane region" description="Helical" evidence="10">
    <location>
        <begin position="625"/>
        <end position="645"/>
    </location>
</feature>
<comment type="similarity">
    <text evidence="2 10">Belongs to the TrkH potassium transport family.</text>
</comment>
<proteinExistence type="inferred from homology"/>
<name>A0ABR3QNJ3_9PLEO</name>
<evidence type="ECO:0000256" key="10">
    <source>
        <dbReference type="PIRNR" id="PIRNR002450"/>
    </source>
</evidence>
<gene>
    <name evidence="12" type="primary">TRK1</name>
    <name evidence="12" type="ORF">SLS60_010458</name>
</gene>
<evidence type="ECO:0000256" key="6">
    <source>
        <dbReference type="ARBA" id="ARBA00022958"/>
    </source>
</evidence>
<dbReference type="NCBIfam" id="TIGR00934">
    <property type="entry name" value="2a38euk"/>
    <property type="match status" value="1"/>
</dbReference>
<keyword evidence="13" id="KW-1185">Reference proteome</keyword>
<sequence>MFGPWLAVFGWLKQRVPTGWSGFKPRLNFITLHYMYIILMALIGSIILYPAKDMSYIDALFFASGGATQSGLNTIDLNKLQLYQQVVLMLLASVCNPIFINTFVVFIRLYWFERRFQNVVLEARSMRRSRTRSVTKGEGKPDPERDIGREENGVGDREIRVLRADDGHVRGTRIEDEEAFHHGDIAIEDTDSDSGNASTPRKEKEPAPEDISPTTAPPEMPLHRNITFADEVASPDERLPQKNKEQSIAFVENQRNPKDATTFRIPGPRDYDRGFVPERIEEGAELERPTTNASNDGEHLQVKRSRSASRPPAQEMNGDDHPFKAHITIDVPDNVRRRPNAAPSAYHFNRTRRRSDVSENEAPTTGFHAPSRSRSRTFSSFLTRDREEEDPMPYLSWTPTVGRNSAFVDLTEEQREELGGIEYRALKLLAVVLVCYFVGFHLLGMICLLPWIVNDSYYSGKLREVGVSPVWWGFFTPASMFNDLGFTLNPDSMVLFQLCVLPLLLGTFLIIIGNTGFPCMLRFVIWLCSKCVPYRSGIWEEFKFLLDHPRRCFTLLFPSSANWWLFWVLILLNGIDLIFFIILDLNAPAVEGLPGGFRFLDGIFQAASTRTAGFAVVSLSDLHPAIQVSYLIMMYISVFPIAISMRKTNVYEEKSLGIYSHDEDEGTENSYFGTHTNEYAFTLFSVLFEIVSAYGTVGLSLGYPGTNASFSGQFKTLSKLIIIAMQIRGRHRGLPYALDRAILLPSESLHKKEDEDAMRRARRGSNVSDLGEGGLSRTGTGLSRRSTASEGAAAGFRGRLRPGDVGRFFAGALNAGPSIPREKRT</sequence>
<feature type="region of interest" description="Disordered" evidence="11">
    <location>
        <begin position="753"/>
        <end position="796"/>
    </location>
</feature>
<dbReference type="PIRSF" id="PIRSF002450">
    <property type="entry name" value="K+_transpter_TRK"/>
    <property type="match status" value="1"/>
</dbReference>
<feature type="region of interest" description="Disordered" evidence="11">
    <location>
        <begin position="130"/>
        <end position="223"/>
    </location>
</feature>
<evidence type="ECO:0000256" key="3">
    <source>
        <dbReference type="ARBA" id="ARBA00022448"/>
    </source>
</evidence>
<feature type="transmembrane region" description="Helical" evidence="10">
    <location>
        <begin position="494"/>
        <end position="512"/>
    </location>
</feature>
<feature type="transmembrane region" description="Helical" evidence="10">
    <location>
        <begin position="563"/>
        <end position="583"/>
    </location>
</feature>
<dbReference type="Proteomes" id="UP001521785">
    <property type="component" value="Unassembled WGS sequence"/>
</dbReference>
<comment type="caution">
    <text evidence="12">The sequence shown here is derived from an EMBL/GenBank/DDBJ whole genome shotgun (WGS) entry which is preliminary data.</text>
</comment>
<keyword evidence="3 10" id="KW-0813">Transport</keyword>
<dbReference type="InterPro" id="IPR004773">
    <property type="entry name" value="K/Na_transp_Trk1/HKT1"/>
</dbReference>
<comment type="subcellular location">
    <subcellularLocation>
        <location evidence="1">Membrane</location>
        <topology evidence="1">Multi-pass membrane protein</topology>
    </subcellularLocation>
</comment>
<keyword evidence="4 10" id="KW-0633">Potassium transport</keyword>
<evidence type="ECO:0000256" key="8">
    <source>
        <dbReference type="ARBA" id="ARBA00023065"/>
    </source>
</evidence>
<dbReference type="EMBL" id="JAKJXO020000018">
    <property type="protein sequence ID" value="KAL1593726.1"/>
    <property type="molecule type" value="Genomic_DNA"/>
</dbReference>
<evidence type="ECO:0000256" key="11">
    <source>
        <dbReference type="SAM" id="MobiDB-lite"/>
    </source>
</evidence>